<gene>
    <name evidence="4" type="ORF">CY0110_00615</name>
</gene>
<dbReference type="Proteomes" id="UP000003781">
    <property type="component" value="Unassembled WGS sequence"/>
</dbReference>
<name>A3IND8_9CHRO</name>
<dbReference type="InterPro" id="IPR050721">
    <property type="entry name" value="Trk_Ktr_HKT_K-transport"/>
</dbReference>
<dbReference type="PANTHER" id="PTHR43833:SF5">
    <property type="entry name" value="TRK SYSTEM POTASSIUM UPTAKE PROTEIN TRKA"/>
    <property type="match status" value="1"/>
</dbReference>
<proteinExistence type="predicted"/>
<dbReference type="SUPFAM" id="SSF51735">
    <property type="entry name" value="NAD(P)-binding Rossmann-fold domains"/>
    <property type="match status" value="1"/>
</dbReference>
<dbReference type="PANTHER" id="PTHR43833">
    <property type="entry name" value="POTASSIUM CHANNEL PROTEIN 2-RELATED-RELATED"/>
    <property type="match status" value="1"/>
</dbReference>
<dbReference type="Pfam" id="PF02254">
    <property type="entry name" value="TrkA_N"/>
    <property type="match status" value="1"/>
</dbReference>
<dbReference type="Gene3D" id="3.40.50.720">
    <property type="entry name" value="NAD(P)-binding Rossmann-like Domain"/>
    <property type="match status" value="1"/>
</dbReference>
<dbReference type="OrthoDB" id="9775180at2"/>
<dbReference type="PROSITE" id="PS51201">
    <property type="entry name" value="RCK_N"/>
    <property type="match status" value="1"/>
</dbReference>
<evidence type="ECO:0000256" key="1">
    <source>
        <dbReference type="ARBA" id="ARBA00022448"/>
    </source>
</evidence>
<dbReference type="EMBL" id="AAXW01000009">
    <property type="protein sequence ID" value="EAZ92115.1"/>
    <property type="molecule type" value="Genomic_DNA"/>
</dbReference>
<protein>
    <submittedName>
        <fullName evidence="4">Trk-type transport system (Probable substrate potassium) 2, NAD-binding subunit</fullName>
    </submittedName>
</protein>
<dbReference type="InterPro" id="IPR036291">
    <property type="entry name" value="NAD(P)-bd_dom_sf"/>
</dbReference>
<sequence length="134" mass="15144">MYVIIVGAGAVTKQLIAIAQEQGHRVSVIEKQEEYARDIMREFDVQVFHADISKGKILEEAGVKHADTIIATTDDDSVNLMAMMLGKQYEIENLITMLHDKEHRAMFEKLGVQVLSNPEKLIARKLFGFLDVDK</sequence>
<reference evidence="4 5" key="1">
    <citation type="submission" date="2007-03" db="EMBL/GenBank/DDBJ databases">
        <authorList>
            <person name="Stal L."/>
            <person name="Ferriera S."/>
            <person name="Johnson J."/>
            <person name="Kravitz S."/>
            <person name="Beeson K."/>
            <person name="Sutton G."/>
            <person name="Rogers Y.-H."/>
            <person name="Friedman R."/>
            <person name="Frazier M."/>
            <person name="Venter J.C."/>
        </authorList>
    </citation>
    <scope>NUCLEOTIDE SEQUENCE [LARGE SCALE GENOMIC DNA]</scope>
    <source>
        <strain evidence="4 5">CCY0110</strain>
    </source>
</reference>
<keyword evidence="1" id="KW-0813">Transport</keyword>
<comment type="caution">
    <text evidence="4">The sequence shown here is derived from an EMBL/GenBank/DDBJ whole genome shotgun (WGS) entry which is preliminary data.</text>
</comment>
<evidence type="ECO:0000313" key="5">
    <source>
        <dbReference type="Proteomes" id="UP000003781"/>
    </source>
</evidence>
<dbReference type="eggNOG" id="COG0569">
    <property type="taxonomic scope" value="Bacteria"/>
</dbReference>
<evidence type="ECO:0000259" key="3">
    <source>
        <dbReference type="PROSITE" id="PS51201"/>
    </source>
</evidence>
<organism evidence="4 5">
    <name type="scientific">Crocosphaera chwakensis CCY0110</name>
    <dbReference type="NCBI Taxonomy" id="391612"/>
    <lineage>
        <taxon>Bacteria</taxon>
        <taxon>Bacillati</taxon>
        <taxon>Cyanobacteriota</taxon>
        <taxon>Cyanophyceae</taxon>
        <taxon>Oscillatoriophycideae</taxon>
        <taxon>Chroococcales</taxon>
        <taxon>Aphanothecaceae</taxon>
        <taxon>Crocosphaera</taxon>
        <taxon>Crocosphaera chwakensis</taxon>
    </lineage>
</organism>
<evidence type="ECO:0000313" key="4">
    <source>
        <dbReference type="EMBL" id="EAZ92115.1"/>
    </source>
</evidence>
<accession>A3IND8</accession>
<dbReference type="AlphaFoldDB" id="A3IND8"/>
<dbReference type="RefSeq" id="WP_008274906.1">
    <property type="nucleotide sequence ID" value="NZ_AAXW01000009.1"/>
</dbReference>
<feature type="domain" description="RCK N-terminal" evidence="3">
    <location>
        <begin position="1"/>
        <end position="116"/>
    </location>
</feature>
<keyword evidence="2" id="KW-0406">Ion transport</keyword>
<keyword evidence="5" id="KW-1185">Reference proteome</keyword>
<dbReference type="InterPro" id="IPR003148">
    <property type="entry name" value="RCK_N"/>
</dbReference>
<evidence type="ECO:0000256" key="2">
    <source>
        <dbReference type="ARBA" id="ARBA00023065"/>
    </source>
</evidence>
<dbReference type="GO" id="GO:0006813">
    <property type="term" value="P:potassium ion transport"/>
    <property type="evidence" value="ECO:0007669"/>
    <property type="project" value="InterPro"/>
</dbReference>